<evidence type="ECO:0000256" key="4">
    <source>
        <dbReference type="ARBA" id="ARBA00022729"/>
    </source>
</evidence>
<dbReference type="PANTHER" id="PTHR33938:SF8">
    <property type="entry name" value="CARBOXYLIC ESTER HYDROLASE"/>
    <property type="match status" value="1"/>
</dbReference>
<keyword evidence="7" id="KW-1015">Disulfide bond</keyword>
<evidence type="ECO:0000256" key="3">
    <source>
        <dbReference type="ARBA" id="ARBA00022723"/>
    </source>
</evidence>
<dbReference type="GO" id="GO:0030600">
    <property type="term" value="F:feruloyl esterase activity"/>
    <property type="evidence" value="ECO:0007669"/>
    <property type="project" value="UniProtKB-ARBA"/>
</dbReference>
<protein>
    <recommendedName>
        <fullName evidence="8">Carboxylic ester hydrolase</fullName>
        <ecNumber evidence="8">3.1.1.-</ecNumber>
    </recommendedName>
</protein>
<name>A0AAV9PYG7_9PEZI</name>
<comment type="caution">
    <text evidence="9">The sequence shown here is derived from an EMBL/GenBank/DDBJ whole genome shotgun (WGS) entry which is preliminary data.</text>
</comment>
<feature type="chain" id="PRO_5043105667" description="Carboxylic ester hydrolase" evidence="8">
    <location>
        <begin position="20"/>
        <end position="528"/>
    </location>
</feature>
<keyword evidence="3" id="KW-0479">Metal-binding</keyword>
<accession>A0AAV9PYG7</accession>
<evidence type="ECO:0000256" key="8">
    <source>
        <dbReference type="RuleBase" id="RU361238"/>
    </source>
</evidence>
<dbReference type="SUPFAM" id="SSF53474">
    <property type="entry name" value="alpha/beta-Hydrolases"/>
    <property type="match status" value="1"/>
</dbReference>
<evidence type="ECO:0000256" key="2">
    <source>
        <dbReference type="ARBA" id="ARBA00022487"/>
    </source>
</evidence>
<dbReference type="Gene3D" id="3.40.50.1820">
    <property type="entry name" value="alpha/beta hydrolase"/>
    <property type="match status" value="1"/>
</dbReference>
<keyword evidence="6" id="KW-0106">Calcium</keyword>
<dbReference type="EMBL" id="JAXLQG010000016">
    <property type="protein sequence ID" value="KAK5532002.1"/>
    <property type="molecule type" value="Genomic_DNA"/>
</dbReference>
<dbReference type="EC" id="3.1.1.-" evidence="8"/>
<organism evidence="9 10">
    <name type="scientific">Vermiconidia calcicola</name>
    <dbReference type="NCBI Taxonomy" id="1690605"/>
    <lineage>
        <taxon>Eukaryota</taxon>
        <taxon>Fungi</taxon>
        <taxon>Dikarya</taxon>
        <taxon>Ascomycota</taxon>
        <taxon>Pezizomycotina</taxon>
        <taxon>Dothideomycetes</taxon>
        <taxon>Dothideomycetidae</taxon>
        <taxon>Mycosphaerellales</taxon>
        <taxon>Extremaceae</taxon>
        <taxon>Vermiconidia</taxon>
    </lineage>
</organism>
<dbReference type="InterPro" id="IPR029058">
    <property type="entry name" value="AB_hydrolase_fold"/>
</dbReference>
<keyword evidence="2" id="KW-0719">Serine esterase</keyword>
<gene>
    <name evidence="9" type="ORF">LTR25_008332</name>
</gene>
<evidence type="ECO:0000256" key="5">
    <source>
        <dbReference type="ARBA" id="ARBA00022801"/>
    </source>
</evidence>
<keyword evidence="4 8" id="KW-0732">Signal</keyword>
<evidence type="ECO:0000256" key="1">
    <source>
        <dbReference type="ARBA" id="ARBA00006249"/>
    </source>
</evidence>
<dbReference type="GO" id="GO:0046872">
    <property type="term" value="F:metal ion binding"/>
    <property type="evidence" value="ECO:0007669"/>
    <property type="project" value="UniProtKB-KW"/>
</dbReference>
<evidence type="ECO:0000256" key="7">
    <source>
        <dbReference type="ARBA" id="ARBA00023157"/>
    </source>
</evidence>
<keyword evidence="10" id="KW-1185">Reference proteome</keyword>
<feature type="signal peptide" evidence="8">
    <location>
        <begin position="1"/>
        <end position="19"/>
    </location>
</feature>
<dbReference type="Proteomes" id="UP001345827">
    <property type="component" value="Unassembled WGS sequence"/>
</dbReference>
<evidence type="ECO:0000313" key="9">
    <source>
        <dbReference type="EMBL" id="KAK5532002.1"/>
    </source>
</evidence>
<comment type="similarity">
    <text evidence="1 8">Belongs to the tannase family.</text>
</comment>
<reference evidence="9 10" key="1">
    <citation type="submission" date="2023-06" db="EMBL/GenBank/DDBJ databases">
        <title>Black Yeasts Isolated from many extreme environments.</title>
        <authorList>
            <person name="Coleine C."/>
            <person name="Stajich J.E."/>
            <person name="Selbmann L."/>
        </authorList>
    </citation>
    <scope>NUCLEOTIDE SEQUENCE [LARGE SCALE GENOMIC DNA]</scope>
    <source>
        <strain evidence="9 10">CCFEE 5887</strain>
    </source>
</reference>
<dbReference type="Pfam" id="PF07519">
    <property type="entry name" value="Tannase"/>
    <property type="match status" value="1"/>
</dbReference>
<dbReference type="InterPro" id="IPR011118">
    <property type="entry name" value="Tannase/feruloyl_esterase"/>
</dbReference>
<evidence type="ECO:0000256" key="6">
    <source>
        <dbReference type="ARBA" id="ARBA00022837"/>
    </source>
</evidence>
<evidence type="ECO:0000313" key="10">
    <source>
        <dbReference type="Proteomes" id="UP001345827"/>
    </source>
</evidence>
<dbReference type="AlphaFoldDB" id="A0AAV9PYG7"/>
<proteinExistence type="inferred from homology"/>
<dbReference type="PANTHER" id="PTHR33938">
    <property type="entry name" value="FERULOYL ESTERASE B-RELATED"/>
    <property type="match status" value="1"/>
</dbReference>
<keyword evidence="5 8" id="KW-0378">Hydrolase</keyword>
<sequence length="528" mass="55990">MKTVLLLLCIGGWFHPAAADNNSCISSAIAKPVIPGALVTSLTASVVNDYAINITGESNNWPGQNITVSFCQVNVSLTHPGTGDLVLNQVWLPLTGWNGIFLGIGGGGYVAGSWSSLAPAIQRGYAAVSTDAGHRSNDSGDATSWALVSDGNVNQYLLLDFASRSVHDMTVLGKAVTTSFYGSKPKFSYWQGCSTGGRQGMMEAQRYPDDYDGIVAAAPAINWNDFTPAQQWPFTVMNNENYAPPQCEFDAVNAAAIAACDALDGVEDGIIAAPGLCNFDPSSLIGKTYSCDSDGSQGQFSNKTATVVKKIWQGPVTANGSSAWYGILPGTNFSSLAPTETFGNGTTIPQPFEISDSWYRNFLFKDPKYNTSNISYAQFPALTHQSHQEYDSVMGTADPDLSAFKARGGKMLTWQGLADNLIMPNGTMHYYDQVAALDPAVGDFYRVFFAPGVGHCGGGGGPVPVDILMALRGWVENGTAPAQLEAATSYPINGTIRKRNLCPYPSVSKYAGSGDPAQAASYACDSSF</sequence>